<organism evidence="3 4">
    <name type="scientific">Terrihalobacillus insolitus</name>
    <dbReference type="NCBI Taxonomy" id="2950438"/>
    <lineage>
        <taxon>Bacteria</taxon>
        <taxon>Bacillati</taxon>
        <taxon>Bacillota</taxon>
        <taxon>Bacilli</taxon>
        <taxon>Bacillales</taxon>
        <taxon>Bacillaceae</taxon>
        <taxon>Terrihalobacillus</taxon>
    </lineage>
</organism>
<keyword evidence="4" id="KW-1185">Reference proteome</keyword>
<dbReference type="InterPro" id="IPR047928">
    <property type="entry name" value="Perm_prefix_1"/>
</dbReference>
<comment type="caution">
    <text evidence="3">The sequence shown here is derived from an EMBL/GenBank/DDBJ whole genome shotgun (WGS) entry which is preliminary data.</text>
</comment>
<dbReference type="NCBIfam" id="NF038403">
    <property type="entry name" value="perm_prefix_1"/>
    <property type="match status" value="1"/>
</dbReference>
<dbReference type="RefSeq" id="WP_272436306.1">
    <property type="nucleotide sequence ID" value="NZ_JAMQKB010000006.1"/>
</dbReference>
<name>A0A9X3WRF3_9BACI</name>
<feature type="transmembrane region" description="Helical" evidence="2">
    <location>
        <begin position="211"/>
        <end position="233"/>
    </location>
</feature>
<proteinExistence type="predicted"/>
<dbReference type="AlphaFoldDB" id="A0A9X3WRF3"/>
<keyword evidence="2" id="KW-0472">Membrane</keyword>
<accession>A0A9X3WRF3</accession>
<gene>
    <name evidence="3" type="ORF">NC797_08260</name>
</gene>
<sequence>MKKIDKYIDSVYQDFDGTEKEIKELKVEMRSHLLEIVEELKAEGKSESKAVQIALNRFGDEAQLSHGLMEFFEAQKLFAKKLLRFSIGVCIVGIIGLGWLVILNQMEQNERKDLISNIAAQLNEDTEFSTAEEDEVLKQVNYFSDSLKILHLSIYYSEDGMEEAFPAKVENAEYVFHNISPVNNELVPTKGYALNDKWFMQIQFDDNRNNYIALITLGIFIVFGVLIIIWSILNTYIKKYKRRKNDD</sequence>
<protein>
    <submittedName>
        <fullName evidence="3">Permease prefix domain 1-containing protein</fullName>
    </submittedName>
</protein>
<keyword evidence="2" id="KW-0812">Transmembrane</keyword>
<evidence type="ECO:0000256" key="2">
    <source>
        <dbReference type="SAM" id="Phobius"/>
    </source>
</evidence>
<feature type="transmembrane region" description="Helical" evidence="2">
    <location>
        <begin position="82"/>
        <end position="102"/>
    </location>
</feature>
<evidence type="ECO:0000313" key="4">
    <source>
        <dbReference type="Proteomes" id="UP001145050"/>
    </source>
</evidence>
<dbReference type="Proteomes" id="UP001145050">
    <property type="component" value="Unassembled WGS sequence"/>
</dbReference>
<feature type="coiled-coil region" evidence="1">
    <location>
        <begin position="8"/>
        <end position="35"/>
    </location>
</feature>
<evidence type="ECO:0000256" key="1">
    <source>
        <dbReference type="SAM" id="Coils"/>
    </source>
</evidence>
<evidence type="ECO:0000313" key="3">
    <source>
        <dbReference type="EMBL" id="MDC3424502.1"/>
    </source>
</evidence>
<keyword evidence="2" id="KW-1133">Transmembrane helix</keyword>
<reference evidence="3" key="1">
    <citation type="submission" date="2022-06" db="EMBL/GenBank/DDBJ databases">
        <title>Aquibacillus sp. a new bacterium isolated from soil saline samples.</title>
        <authorList>
            <person name="Galisteo C."/>
            <person name="De La Haba R."/>
            <person name="Sanchez-Porro C."/>
            <person name="Ventosa A."/>
        </authorList>
    </citation>
    <scope>NUCLEOTIDE SEQUENCE</scope>
    <source>
        <strain evidence="3">3ASR75-11</strain>
    </source>
</reference>
<keyword evidence="1" id="KW-0175">Coiled coil</keyword>
<dbReference type="EMBL" id="JAMQKB010000006">
    <property type="protein sequence ID" value="MDC3424502.1"/>
    <property type="molecule type" value="Genomic_DNA"/>
</dbReference>